<keyword evidence="2" id="KW-0002">3D-structure</keyword>
<evidence type="ECO:0000313" key="1">
    <source>
        <dbReference type="EMBL" id="MBS85746.1"/>
    </source>
</evidence>
<protein>
    <submittedName>
        <fullName evidence="1">Uncharacterized protein</fullName>
    </submittedName>
</protein>
<evidence type="ECO:0007829" key="2">
    <source>
        <dbReference type="PDB" id="9JTQ"/>
    </source>
</evidence>
<comment type="caution">
    <text evidence="1">The sequence shown here is derived from an EMBL/GenBank/DDBJ whole genome shotgun (WGS) entry which is preliminary data.</text>
</comment>
<reference evidence="2" key="2">
    <citation type="submission" date="2024-10" db="PDB data bank">
        <title>Light-harvesting by antenna-containing rhodopsins in pelagic Asgard archaea.</title>
        <authorList>
            <person name="Tzlil G."/>
            <person name="Del Carmen Marin M."/>
            <person name="Matsuzaki Y."/>
            <person name="Nag P."/>
            <person name="Itakura S."/>
            <person name="Mizuno Y."/>
            <person name="Murakoshi S."/>
            <person name="Tanaka T."/>
            <person name="Larom S."/>
            <person name="Konno M."/>
            <person name="Abe-Yoshizumi R."/>
            <person name="Molina-Marquez A."/>
            <person name="Barcenas-Perez D."/>
            <person name="Cheel J."/>
            <person name="Koblizek M."/>
            <person name="Leon R."/>
            <person name="Katayama K."/>
            <person name="Kandori H."/>
            <person name="Schapiro I."/>
            <person name="Shihoya W."/>
            <person name="Nureki O."/>
            <person name="Inoue K."/>
            <person name="Rozenberg A."/>
            <person name="Chazan A."/>
            <person name="Beja O."/>
        </authorList>
    </citation>
    <scope>X-RAY CRYSTALLOGRAPHY (2.00 ANGSTROMS) OF 1-246</scope>
</reference>
<gene>
    <name evidence="1" type="ORF">CME83_04245</name>
</gene>
<accession>A0A2E9CEV6</accession>
<reference evidence="1" key="1">
    <citation type="journal article" date="2018" name="Sci. Data">
        <title>The reconstruction of 2,631 draft metagenome-assembled genomes from the global oceans.</title>
        <authorList>
            <person name="Tully B.J."/>
            <person name="Graham E.D."/>
            <person name="Heidelberg J.F."/>
        </authorList>
    </citation>
    <scope>NUCLEOTIDE SEQUENCE</scope>
    <source>
        <strain evidence="1">RS678</strain>
    </source>
</reference>
<proteinExistence type="evidence at protein level"/>
<dbReference type="EMBL" id="PBWW01000037">
    <property type="protein sequence ID" value="MBS85746.1"/>
    <property type="molecule type" value="Genomic_DNA"/>
</dbReference>
<accession>A0ACD6BA00</accession>
<name>A0ACD6BA00_9ARCH</name>
<organism evidence="1">
    <name type="scientific">Candidatus Heimdallarchaeota archaeon</name>
    <dbReference type="NCBI Taxonomy" id="2026747"/>
    <lineage>
        <taxon>Archaea</taxon>
        <taxon>Promethearchaeati</taxon>
        <taxon>Candidatus Heimdallarchaeota</taxon>
    </lineage>
</organism>
<sequence length="246" mass="28092">MVLVELTYYLFFIGYISMGAAFIFFWTERSNVKDKLPLTLSGLIVLIAAVHYYYMRGEFEALATATSFDRFVAITPIRYIDWILTTPLMVFKFVYVLKADRNWGIKLMVLDFLMVLTGLFGELRLAEMELGSVDGMRVVWGTLSGIFYFWLVYELWNKRPEGIELAPVMTFQAIEGDEATKAYVTLLRFVLIGWGIYPIGYLIPTYFAGAGAADVFDWVNIIYNIGDFVNKIGFGFATYLLVKGSE</sequence>
<dbReference type="PDB" id="9JTQ">
    <property type="method" value="X-ray"/>
    <property type="resolution" value="2.00 A"/>
    <property type="chains" value="A=1-246"/>
</dbReference>